<proteinExistence type="predicted"/>
<name>K2RHE7_MACPH</name>
<reference evidence="2 3" key="1">
    <citation type="journal article" date="2012" name="BMC Genomics">
        <title>Tools to kill: Genome of one of the most destructive plant pathogenic fungi Macrophomina phaseolina.</title>
        <authorList>
            <person name="Islam M.S."/>
            <person name="Haque M.S."/>
            <person name="Islam M.M."/>
            <person name="Emdad E.M."/>
            <person name="Halim A."/>
            <person name="Hossen Q.M.M."/>
            <person name="Hossain M.Z."/>
            <person name="Ahmed B."/>
            <person name="Rahim S."/>
            <person name="Rahman M.S."/>
            <person name="Alam M.M."/>
            <person name="Hou S."/>
            <person name="Wan X."/>
            <person name="Saito J.A."/>
            <person name="Alam M."/>
        </authorList>
    </citation>
    <scope>NUCLEOTIDE SEQUENCE [LARGE SCALE GENOMIC DNA]</scope>
    <source>
        <strain evidence="2 3">MS6</strain>
    </source>
</reference>
<evidence type="ECO:0000256" key="1">
    <source>
        <dbReference type="SAM" id="MobiDB-lite"/>
    </source>
</evidence>
<feature type="region of interest" description="Disordered" evidence="1">
    <location>
        <begin position="1"/>
        <end position="22"/>
    </location>
</feature>
<organism evidence="2 3">
    <name type="scientific">Macrophomina phaseolina (strain MS6)</name>
    <name type="common">Charcoal rot fungus</name>
    <dbReference type="NCBI Taxonomy" id="1126212"/>
    <lineage>
        <taxon>Eukaryota</taxon>
        <taxon>Fungi</taxon>
        <taxon>Dikarya</taxon>
        <taxon>Ascomycota</taxon>
        <taxon>Pezizomycotina</taxon>
        <taxon>Dothideomycetes</taxon>
        <taxon>Dothideomycetes incertae sedis</taxon>
        <taxon>Botryosphaeriales</taxon>
        <taxon>Botryosphaeriaceae</taxon>
        <taxon>Macrophomina</taxon>
    </lineage>
</organism>
<dbReference type="HOGENOM" id="CLU_2347093_0_0_1"/>
<dbReference type="VEuPathDB" id="FungiDB:MPH_13443"/>
<gene>
    <name evidence="2" type="ORF">MPH_13443</name>
</gene>
<dbReference type="Proteomes" id="UP000007129">
    <property type="component" value="Unassembled WGS sequence"/>
</dbReference>
<protein>
    <submittedName>
        <fullName evidence="2">Uncharacterized protein</fullName>
    </submittedName>
</protein>
<evidence type="ECO:0000313" key="2">
    <source>
        <dbReference type="EMBL" id="EKG09509.1"/>
    </source>
</evidence>
<comment type="caution">
    <text evidence="2">The sequence shown here is derived from an EMBL/GenBank/DDBJ whole genome shotgun (WGS) entry which is preliminary data.</text>
</comment>
<feature type="compositionally biased region" description="Polar residues" evidence="1">
    <location>
        <begin position="1"/>
        <end position="13"/>
    </location>
</feature>
<dbReference type="AlphaFoldDB" id="K2RHE7"/>
<evidence type="ECO:0000313" key="3">
    <source>
        <dbReference type="Proteomes" id="UP000007129"/>
    </source>
</evidence>
<feature type="region of interest" description="Disordered" evidence="1">
    <location>
        <begin position="40"/>
        <end position="77"/>
    </location>
</feature>
<accession>K2RHE7</accession>
<dbReference type="InParanoid" id="K2RHE7"/>
<dbReference type="EMBL" id="AHHD01000632">
    <property type="protein sequence ID" value="EKG09509.1"/>
    <property type="molecule type" value="Genomic_DNA"/>
</dbReference>
<sequence>MASSNNATMNGTGIKNHKNDVPKLDWGKFAKSGFSIRHWPATSDESSKKRKRGADRPPVCWASDCKPSTPASTSGPHFGSSGWLQYAVTWSGILPTG</sequence>